<evidence type="ECO:0000313" key="2">
    <source>
        <dbReference type="EMBL" id="KAG8567533.1"/>
    </source>
</evidence>
<dbReference type="Proteomes" id="UP000824782">
    <property type="component" value="Unassembled WGS sequence"/>
</dbReference>
<gene>
    <name evidence="2" type="ORF">GDO81_013662</name>
</gene>
<evidence type="ECO:0000256" key="1">
    <source>
        <dbReference type="SAM" id="MobiDB-lite"/>
    </source>
</evidence>
<feature type="region of interest" description="Disordered" evidence="1">
    <location>
        <begin position="87"/>
        <end position="108"/>
    </location>
</feature>
<comment type="caution">
    <text evidence="2">The sequence shown here is derived from an EMBL/GenBank/DDBJ whole genome shotgun (WGS) entry which is preliminary data.</text>
</comment>
<sequence>MELQDLSYATAWEKEWDKRFTPDEWLAAFEMCHKVLISGREQETNFQLLSRLYWVPTKLHSVYRISVYQKLTLLGLYFDSSAYPNSEAVEKPLSPSDNRLVWGTEAST</sequence>
<protein>
    <submittedName>
        <fullName evidence="2">Uncharacterized protein</fullName>
    </submittedName>
</protein>
<proteinExistence type="predicted"/>
<organism evidence="2 3">
    <name type="scientific">Engystomops pustulosus</name>
    <name type="common">Tungara frog</name>
    <name type="synonym">Physalaemus pustulosus</name>
    <dbReference type="NCBI Taxonomy" id="76066"/>
    <lineage>
        <taxon>Eukaryota</taxon>
        <taxon>Metazoa</taxon>
        <taxon>Chordata</taxon>
        <taxon>Craniata</taxon>
        <taxon>Vertebrata</taxon>
        <taxon>Euteleostomi</taxon>
        <taxon>Amphibia</taxon>
        <taxon>Batrachia</taxon>
        <taxon>Anura</taxon>
        <taxon>Neobatrachia</taxon>
        <taxon>Hyloidea</taxon>
        <taxon>Leptodactylidae</taxon>
        <taxon>Leiuperinae</taxon>
        <taxon>Engystomops</taxon>
    </lineage>
</organism>
<evidence type="ECO:0000313" key="3">
    <source>
        <dbReference type="Proteomes" id="UP000824782"/>
    </source>
</evidence>
<name>A0AAV7B4Q3_ENGPU</name>
<keyword evidence="3" id="KW-1185">Reference proteome</keyword>
<reference evidence="2" key="1">
    <citation type="thesis" date="2020" institute="ProQuest LLC" country="789 East Eisenhower Parkway, Ann Arbor, MI, USA">
        <title>Comparative Genomics and Chromosome Evolution.</title>
        <authorList>
            <person name="Mudd A.B."/>
        </authorList>
    </citation>
    <scope>NUCLEOTIDE SEQUENCE</scope>
    <source>
        <strain evidence="2">237g6f4</strain>
        <tissue evidence="2">Blood</tissue>
    </source>
</reference>
<dbReference type="EMBL" id="WNYA01000006">
    <property type="protein sequence ID" value="KAG8567533.1"/>
    <property type="molecule type" value="Genomic_DNA"/>
</dbReference>
<dbReference type="AlphaFoldDB" id="A0AAV7B4Q3"/>
<accession>A0AAV7B4Q3</accession>